<gene>
    <name evidence="3" type="ORF">EIP91_000725</name>
</gene>
<dbReference type="EMBL" id="RWJN01000116">
    <property type="protein sequence ID" value="TCD66947.1"/>
    <property type="molecule type" value="Genomic_DNA"/>
</dbReference>
<accession>A0A4V2MWN6</accession>
<feature type="compositionally biased region" description="Low complexity" evidence="1">
    <location>
        <begin position="89"/>
        <end position="98"/>
    </location>
</feature>
<name>A0A4V2MWN6_9APHY</name>
<sequence length="567" mass="57748">METVQYIRALEGLHARLVPRAGNSDLDGLLGGLLQSGAASGSSASQPVRAGSDDPDTLGGLASQLGIPLDSLTNVPTQSATDAQPTASSPPTDISLTPSPTPSPTPSSDPAQTSDTATSTSAATDASTSSTPSPTQSSTSSTSAATDSATSTPAATSSPPPSSSNASTTSTATSTAPTDTATAVAAASAPKSFIQNKALSIPVLTLSGIAILILIVLLATWFVRRRRRVNVEKIVEGISTDDLVGPADVERGNGGGFVSGLGNGSKALPPSNMNRPAYRTTLGEGVFPNRPLPTAPAGREMMQTGPPMLPPSRGPATAYGYPGQYQDPRPAYRPAPGAHPGTPYPSAYQQTPTPRGRGFDASAPLANPFDDPNAMHNPVSTAAYLPPVDADSGLVRKDSKGYRKPPPPSLDVNIRVEPSPPSATSTRSHSAASHDGHPMQLPSSVNTAIPLPPLPTPSPINPAFVALPLTPLQSTTPGVPEVGRSGTGSSSARRASRHNSMLNGPVSPTSEGHGSSESSHARSLDPTLPQLPVASPLPAEFGSRSPRSASPEGTAMKPTRQLKVVNQ</sequence>
<proteinExistence type="predicted"/>
<feature type="compositionally biased region" description="Low complexity" evidence="1">
    <location>
        <begin position="108"/>
        <end position="176"/>
    </location>
</feature>
<reference evidence="3 4" key="1">
    <citation type="submission" date="2018-11" db="EMBL/GenBank/DDBJ databases">
        <title>Genome assembly of Steccherinum ochraceum LE-BIN_3174, the white-rot fungus of the Steccherinaceae family (The Residual Polyporoid clade, Polyporales, Basidiomycota).</title>
        <authorList>
            <person name="Fedorova T.V."/>
            <person name="Glazunova O.A."/>
            <person name="Landesman E.O."/>
            <person name="Moiseenko K.V."/>
            <person name="Psurtseva N.V."/>
            <person name="Savinova O.S."/>
            <person name="Shakhova N.V."/>
            <person name="Tyazhelova T.V."/>
            <person name="Vasina D.V."/>
        </authorList>
    </citation>
    <scope>NUCLEOTIDE SEQUENCE [LARGE SCALE GENOMIC DNA]</scope>
    <source>
        <strain evidence="3 4">LE-BIN_3174</strain>
    </source>
</reference>
<comment type="caution">
    <text evidence="3">The sequence shown here is derived from an EMBL/GenBank/DDBJ whole genome shotgun (WGS) entry which is preliminary data.</text>
</comment>
<dbReference type="AlphaFoldDB" id="A0A4V2MWN6"/>
<dbReference type="OrthoDB" id="2803515at2759"/>
<keyword evidence="2" id="KW-1133">Transmembrane helix</keyword>
<evidence type="ECO:0000313" key="4">
    <source>
        <dbReference type="Proteomes" id="UP000292702"/>
    </source>
</evidence>
<keyword evidence="2" id="KW-0812">Transmembrane</keyword>
<feature type="compositionally biased region" description="Polar residues" evidence="1">
    <location>
        <begin position="498"/>
        <end position="509"/>
    </location>
</feature>
<keyword evidence="4" id="KW-1185">Reference proteome</keyword>
<organism evidence="3 4">
    <name type="scientific">Steccherinum ochraceum</name>
    <dbReference type="NCBI Taxonomy" id="92696"/>
    <lineage>
        <taxon>Eukaryota</taxon>
        <taxon>Fungi</taxon>
        <taxon>Dikarya</taxon>
        <taxon>Basidiomycota</taxon>
        <taxon>Agaricomycotina</taxon>
        <taxon>Agaricomycetes</taxon>
        <taxon>Polyporales</taxon>
        <taxon>Steccherinaceae</taxon>
        <taxon>Steccherinum</taxon>
    </lineage>
</organism>
<evidence type="ECO:0000256" key="2">
    <source>
        <dbReference type="SAM" id="Phobius"/>
    </source>
</evidence>
<evidence type="ECO:0000256" key="1">
    <source>
        <dbReference type="SAM" id="MobiDB-lite"/>
    </source>
</evidence>
<feature type="compositionally biased region" description="Polar residues" evidence="1">
    <location>
        <begin position="71"/>
        <end position="87"/>
    </location>
</feature>
<dbReference type="Proteomes" id="UP000292702">
    <property type="component" value="Unassembled WGS sequence"/>
</dbReference>
<evidence type="ECO:0000313" key="3">
    <source>
        <dbReference type="EMBL" id="TCD66947.1"/>
    </source>
</evidence>
<feature type="compositionally biased region" description="Low complexity" evidence="1">
    <location>
        <begin position="422"/>
        <end position="431"/>
    </location>
</feature>
<feature type="region of interest" description="Disordered" evidence="1">
    <location>
        <begin position="34"/>
        <end position="176"/>
    </location>
</feature>
<feature type="compositionally biased region" description="Low complexity" evidence="1">
    <location>
        <begin position="483"/>
        <end position="493"/>
    </location>
</feature>
<feature type="region of interest" description="Disordered" evidence="1">
    <location>
        <begin position="372"/>
        <end position="454"/>
    </location>
</feature>
<feature type="compositionally biased region" description="Low complexity" evidence="1">
    <location>
        <begin position="34"/>
        <end position="46"/>
    </location>
</feature>
<feature type="transmembrane region" description="Helical" evidence="2">
    <location>
        <begin position="199"/>
        <end position="223"/>
    </location>
</feature>
<keyword evidence="2" id="KW-0472">Membrane</keyword>
<feature type="region of interest" description="Disordered" evidence="1">
    <location>
        <begin position="471"/>
        <end position="567"/>
    </location>
</feature>
<feature type="region of interest" description="Disordered" evidence="1">
    <location>
        <begin position="324"/>
        <end position="357"/>
    </location>
</feature>
<protein>
    <submittedName>
        <fullName evidence="3">Uncharacterized protein</fullName>
    </submittedName>
</protein>